<proteinExistence type="predicted"/>
<evidence type="ECO:0000313" key="1">
    <source>
        <dbReference type="EMBL" id="JAH65583.1"/>
    </source>
</evidence>
<reference evidence="1" key="2">
    <citation type="journal article" date="2015" name="Fish Shellfish Immunol.">
        <title>Early steps in the European eel (Anguilla anguilla)-Vibrio vulnificus interaction in the gills: Role of the RtxA13 toxin.</title>
        <authorList>
            <person name="Callol A."/>
            <person name="Pajuelo D."/>
            <person name="Ebbesson L."/>
            <person name="Teles M."/>
            <person name="MacKenzie S."/>
            <person name="Amaro C."/>
        </authorList>
    </citation>
    <scope>NUCLEOTIDE SEQUENCE</scope>
</reference>
<sequence length="81" mass="8679">MQVLYCSQQPHKSNTLLALASSREGRVSVGWNDTVSSCLTTPVGQLGAYVFLSLAADNRPTTFNLPTTHVLASPTGGMKQR</sequence>
<accession>A0A0E9UKT1</accession>
<name>A0A0E9UKT1_ANGAN</name>
<protein>
    <submittedName>
        <fullName evidence="1">Uncharacterized protein</fullName>
    </submittedName>
</protein>
<organism evidence="1">
    <name type="scientific">Anguilla anguilla</name>
    <name type="common">European freshwater eel</name>
    <name type="synonym">Muraena anguilla</name>
    <dbReference type="NCBI Taxonomy" id="7936"/>
    <lineage>
        <taxon>Eukaryota</taxon>
        <taxon>Metazoa</taxon>
        <taxon>Chordata</taxon>
        <taxon>Craniata</taxon>
        <taxon>Vertebrata</taxon>
        <taxon>Euteleostomi</taxon>
        <taxon>Actinopterygii</taxon>
        <taxon>Neopterygii</taxon>
        <taxon>Teleostei</taxon>
        <taxon>Anguilliformes</taxon>
        <taxon>Anguillidae</taxon>
        <taxon>Anguilla</taxon>
    </lineage>
</organism>
<reference evidence="1" key="1">
    <citation type="submission" date="2014-11" db="EMBL/GenBank/DDBJ databases">
        <authorList>
            <person name="Amaro Gonzalez C."/>
        </authorList>
    </citation>
    <scope>NUCLEOTIDE SEQUENCE</scope>
</reference>
<dbReference type="AlphaFoldDB" id="A0A0E9UKT1"/>
<dbReference type="EMBL" id="GBXM01042994">
    <property type="protein sequence ID" value="JAH65583.1"/>
    <property type="molecule type" value="Transcribed_RNA"/>
</dbReference>